<name>A0A3R7CZH7_9STRA</name>
<dbReference type="InterPro" id="IPR052450">
    <property type="entry name" value="TRBD-Containing_Protein"/>
</dbReference>
<evidence type="ECO:0000256" key="1">
    <source>
        <dbReference type="ARBA" id="ARBA00023242"/>
    </source>
</evidence>
<dbReference type="AlphaFoldDB" id="A0A3R7CZH7"/>
<feature type="domain" description="HTH myb-type" evidence="4">
    <location>
        <begin position="111"/>
        <end position="170"/>
    </location>
</feature>
<keyword evidence="1" id="KW-0539">Nucleus</keyword>
<dbReference type="VEuPathDB" id="FungiDB:H310_07602"/>
<protein>
    <submittedName>
        <fullName evidence="5">Uncharacterized protein</fullName>
    </submittedName>
</protein>
<dbReference type="SUPFAM" id="SSF46689">
    <property type="entry name" value="Homeodomain-like"/>
    <property type="match status" value="1"/>
</dbReference>
<dbReference type="InterPro" id="IPR001005">
    <property type="entry name" value="SANT/Myb"/>
</dbReference>
<accession>A0A3R7CZH7</accession>
<feature type="domain" description="Myb-like" evidence="3">
    <location>
        <begin position="111"/>
        <end position="166"/>
    </location>
</feature>
<feature type="region of interest" description="Disordered" evidence="2">
    <location>
        <begin position="21"/>
        <end position="121"/>
    </location>
</feature>
<evidence type="ECO:0000313" key="6">
    <source>
        <dbReference type="Proteomes" id="UP000285060"/>
    </source>
</evidence>
<dbReference type="PANTHER" id="PTHR46734">
    <property type="entry name" value="TELOMERIC REPEAT-BINDING FACTOR 1 TERF1"/>
    <property type="match status" value="1"/>
</dbReference>
<evidence type="ECO:0000259" key="3">
    <source>
        <dbReference type="PROSITE" id="PS50090"/>
    </source>
</evidence>
<dbReference type="PROSITE" id="PS51294">
    <property type="entry name" value="HTH_MYB"/>
    <property type="match status" value="1"/>
</dbReference>
<comment type="caution">
    <text evidence="5">The sequence shown here is derived from an EMBL/GenBank/DDBJ whole genome shotgun (WGS) entry which is preliminary data.</text>
</comment>
<dbReference type="InterPro" id="IPR017930">
    <property type="entry name" value="Myb_dom"/>
</dbReference>
<evidence type="ECO:0000256" key="2">
    <source>
        <dbReference type="SAM" id="MobiDB-lite"/>
    </source>
</evidence>
<dbReference type="Gene3D" id="1.10.10.60">
    <property type="entry name" value="Homeodomain-like"/>
    <property type="match status" value="1"/>
</dbReference>
<dbReference type="CDD" id="cd11660">
    <property type="entry name" value="SANT_TRF"/>
    <property type="match status" value="1"/>
</dbReference>
<dbReference type="EMBL" id="QUSY01000502">
    <property type="protein sequence ID" value="RHY28950.1"/>
    <property type="molecule type" value="Genomic_DNA"/>
</dbReference>
<dbReference type="Proteomes" id="UP000285060">
    <property type="component" value="Unassembled WGS sequence"/>
</dbReference>
<reference evidence="5 6" key="1">
    <citation type="submission" date="2018-08" db="EMBL/GenBank/DDBJ databases">
        <title>Aphanomyces genome sequencing and annotation.</title>
        <authorList>
            <person name="Minardi D."/>
            <person name="Oidtmann B."/>
            <person name="Van Der Giezen M."/>
            <person name="Studholme D.J."/>
        </authorList>
    </citation>
    <scope>NUCLEOTIDE SEQUENCE [LARGE SCALE GENOMIC DNA]</scope>
    <source>
        <strain evidence="5 6">NJM0002</strain>
    </source>
</reference>
<sequence length="175" mass="19843">MEVPAETWTVLDKCLSAAVQTKFPRPDDQSILDATRIQMPPPPAQVRQDAHSQQVQQGAVKRGRQNDEAAMADGKREKDDDNDDVVTVSSPESVAEDKKWPPGAGDATQQRRRKRRVVWTPEEEDAVRQGVRVFGESSWTEIKRRYPNVLVHRTAEQIKDKFRNIQKRLSKGSAT</sequence>
<dbReference type="SMART" id="SM00717">
    <property type="entry name" value="SANT"/>
    <property type="match status" value="1"/>
</dbReference>
<proteinExistence type="predicted"/>
<evidence type="ECO:0000313" key="5">
    <source>
        <dbReference type="EMBL" id="RHY28950.1"/>
    </source>
</evidence>
<dbReference type="PROSITE" id="PS50090">
    <property type="entry name" value="MYB_LIKE"/>
    <property type="match status" value="1"/>
</dbReference>
<keyword evidence="6" id="KW-1185">Reference proteome</keyword>
<organism evidence="5 6">
    <name type="scientific">Aphanomyces invadans</name>
    <dbReference type="NCBI Taxonomy" id="157072"/>
    <lineage>
        <taxon>Eukaryota</taxon>
        <taxon>Sar</taxon>
        <taxon>Stramenopiles</taxon>
        <taxon>Oomycota</taxon>
        <taxon>Saprolegniomycetes</taxon>
        <taxon>Saprolegniales</taxon>
        <taxon>Verrucalvaceae</taxon>
        <taxon>Aphanomyces</taxon>
    </lineage>
</organism>
<dbReference type="InterPro" id="IPR009057">
    <property type="entry name" value="Homeodomain-like_sf"/>
</dbReference>
<dbReference type="Pfam" id="PF00249">
    <property type="entry name" value="Myb_DNA-binding"/>
    <property type="match status" value="1"/>
</dbReference>
<evidence type="ECO:0000259" key="4">
    <source>
        <dbReference type="PROSITE" id="PS51294"/>
    </source>
</evidence>
<dbReference type="PANTHER" id="PTHR46734:SF1">
    <property type="entry name" value="TELOMERIC REPEAT-BINDING FACTOR 1"/>
    <property type="match status" value="1"/>
</dbReference>
<gene>
    <name evidence="5" type="ORF">DYB32_005578</name>
</gene>